<accession>A0A090STN8</accession>
<dbReference type="EMBL" id="BBMR01000015">
    <property type="protein sequence ID" value="GAL22727.1"/>
    <property type="molecule type" value="Genomic_DNA"/>
</dbReference>
<dbReference type="STRING" id="990268.JCM19235_4685"/>
<comment type="caution">
    <text evidence="9">The sequence shown here is derived from an EMBL/GenBank/DDBJ whole genome shotgun (WGS) entry which is preliminary data.</text>
</comment>
<keyword evidence="5 8" id="KW-0812">Transmembrane</keyword>
<feature type="transmembrane region" description="Helical" evidence="8">
    <location>
        <begin position="171"/>
        <end position="190"/>
    </location>
</feature>
<evidence type="ECO:0000256" key="7">
    <source>
        <dbReference type="ARBA" id="ARBA00023136"/>
    </source>
</evidence>
<keyword evidence="4 8" id="KW-1003">Cell membrane</keyword>
<evidence type="ECO:0000256" key="1">
    <source>
        <dbReference type="ARBA" id="ARBA00004651"/>
    </source>
</evidence>
<name>A0A090STN8_9VIBR</name>
<dbReference type="PANTHER" id="PTHR30269:SF37">
    <property type="entry name" value="MEMBRANE TRANSPORTER PROTEIN"/>
    <property type="match status" value="1"/>
</dbReference>
<feature type="transmembrane region" description="Helical" evidence="8">
    <location>
        <begin position="40"/>
        <end position="63"/>
    </location>
</feature>
<protein>
    <recommendedName>
        <fullName evidence="8">Probable membrane transporter protein</fullName>
    </recommendedName>
</protein>
<evidence type="ECO:0000256" key="5">
    <source>
        <dbReference type="ARBA" id="ARBA00022692"/>
    </source>
</evidence>
<comment type="subcellular location">
    <subcellularLocation>
        <location evidence="1 8">Cell membrane</location>
        <topology evidence="1 8">Multi-pass membrane protein</topology>
    </subcellularLocation>
</comment>
<evidence type="ECO:0000313" key="10">
    <source>
        <dbReference type="Proteomes" id="UP000029228"/>
    </source>
</evidence>
<proteinExistence type="inferred from homology"/>
<dbReference type="AlphaFoldDB" id="A0A090STN8"/>
<feature type="transmembrane region" description="Helical" evidence="8">
    <location>
        <begin position="231"/>
        <end position="254"/>
    </location>
</feature>
<dbReference type="OrthoDB" id="7029178at2"/>
<dbReference type="Pfam" id="PF01925">
    <property type="entry name" value="TauE"/>
    <property type="match status" value="1"/>
</dbReference>
<reference evidence="9 10" key="1">
    <citation type="submission" date="2014-09" db="EMBL/GenBank/DDBJ databases">
        <title>Vibrio maritimus JCM 19235. (C45) whole genome shotgun sequence.</title>
        <authorList>
            <person name="Sawabe T."/>
            <person name="Meirelles P."/>
            <person name="Nakanishi M."/>
            <person name="Sayaka M."/>
            <person name="Hattori M."/>
            <person name="Ohkuma M."/>
        </authorList>
    </citation>
    <scope>NUCLEOTIDE SEQUENCE [LARGE SCALE GENOMIC DNA]</scope>
    <source>
        <strain evidence="10">JCM19235</strain>
    </source>
</reference>
<gene>
    <name evidence="9" type="ORF">JCM19235_4685</name>
</gene>
<dbReference type="InterPro" id="IPR002781">
    <property type="entry name" value="TM_pro_TauE-like"/>
</dbReference>
<feature type="transmembrane region" description="Helical" evidence="8">
    <location>
        <begin position="132"/>
        <end position="151"/>
    </location>
</feature>
<evidence type="ECO:0000256" key="8">
    <source>
        <dbReference type="RuleBase" id="RU363041"/>
    </source>
</evidence>
<feature type="transmembrane region" description="Helical" evidence="8">
    <location>
        <begin position="197"/>
        <end position="219"/>
    </location>
</feature>
<evidence type="ECO:0000256" key="2">
    <source>
        <dbReference type="ARBA" id="ARBA00009142"/>
    </source>
</evidence>
<dbReference type="InterPro" id="IPR052017">
    <property type="entry name" value="TSUP"/>
</dbReference>
<evidence type="ECO:0000256" key="3">
    <source>
        <dbReference type="ARBA" id="ARBA00022448"/>
    </source>
</evidence>
<evidence type="ECO:0000256" key="4">
    <source>
        <dbReference type="ARBA" id="ARBA00022475"/>
    </source>
</evidence>
<evidence type="ECO:0000256" key="6">
    <source>
        <dbReference type="ARBA" id="ARBA00022989"/>
    </source>
</evidence>
<feature type="transmembrane region" description="Helical" evidence="8">
    <location>
        <begin position="7"/>
        <end position="34"/>
    </location>
</feature>
<dbReference type="Proteomes" id="UP000029228">
    <property type="component" value="Unassembled WGS sequence"/>
</dbReference>
<dbReference type="GO" id="GO:0005886">
    <property type="term" value="C:plasma membrane"/>
    <property type="evidence" value="ECO:0007669"/>
    <property type="project" value="UniProtKB-SubCell"/>
</dbReference>
<evidence type="ECO:0000313" key="9">
    <source>
        <dbReference type="EMBL" id="GAL22727.1"/>
    </source>
</evidence>
<keyword evidence="10" id="KW-1185">Reference proteome</keyword>
<sequence>MELPSLLAILSIIVIGTYFQTLTGFGLGIIVIGLTVSLKLVALPAIAAVVSIVTLFNCLVALVGKPLTGELKIMLVLVLGTIPGVIAGVVLLDQLSASATNVLQGLLGGVILAAGLNFMFKPKTKTKRSTSASFLFSGFGSGLTGGLFGMAGPPIVFHLYRQPFSIDLVRSTLLMVFACTSASRTAYVYVNGSLESSIVWLSLIAIPFVAGVTMVARRYPPPLSNDQLRKLVFTVLMAIGVYLVSNAGFSLLSLSA</sequence>
<keyword evidence="7 8" id="KW-0472">Membrane</keyword>
<feature type="transmembrane region" description="Helical" evidence="8">
    <location>
        <begin position="75"/>
        <end position="96"/>
    </location>
</feature>
<keyword evidence="3" id="KW-0813">Transport</keyword>
<feature type="transmembrane region" description="Helical" evidence="8">
    <location>
        <begin position="102"/>
        <end position="120"/>
    </location>
</feature>
<keyword evidence="6 8" id="KW-1133">Transmembrane helix</keyword>
<dbReference type="PANTHER" id="PTHR30269">
    <property type="entry name" value="TRANSMEMBRANE PROTEIN YFCA"/>
    <property type="match status" value="1"/>
</dbReference>
<organism evidence="9 10">
    <name type="scientific">Vibrio maritimus</name>
    <dbReference type="NCBI Taxonomy" id="990268"/>
    <lineage>
        <taxon>Bacteria</taxon>
        <taxon>Pseudomonadati</taxon>
        <taxon>Pseudomonadota</taxon>
        <taxon>Gammaproteobacteria</taxon>
        <taxon>Vibrionales</taxon>
        <taxon>Vibrionaceae</taxon>
        <taxon>Vibrio</taxon>
    </lineage>
</organism>
<comment type="similarity">
    <text evidence="2 8">Belongs to the 4-toluene sulfonate uptake permease (TSUP) (TC 2.A.102) family.</text>
</comment>